<evidence type="ECO:0000256" key="5">
    <source>
        <dbReference type="ARBA" id="ARBA00023136"/>
    </source>
</evidence>
<dbReference type="PANTHER" id="PTHR30294:SF29">
    <property type="entry name" value="MULTIDRUG ABC TRANSPORTER PERMEASE YBHS-RELATED"/>
    <property type="match status" value="1"/>
</dbReference>
<dbReference type="PANTHER" id="PTHR30294">
    <property type="entry name" value="MEMBRANE COMPONENT OF ABC TRANSPORTER YHHJ-RELATED"/>
    <property type="match status" value="1"/>
</dbReference>
<feature type="domain" description="ABC-2 type transporter transmembrane" evidence="7">
    <location>
        <begin position="41"/>
        <end position="370"/>
    </location>
</feature>
<reference evidence="8 9" key="1">
    <citation type="submission" date="2019-07" db="EMBL/GenBank/DDBJ databases">
        <title>R&amp;d 2014.</title>
        <authorList>
            <person name="Klenk H.-P."/>
        </authorList>
    </citation>
    <scope>NUCLEOTIDE SEQUENCE [LARGE SCALE GENOMIC DNA]</scope>
    <source>
        <strain evidence="8 9">DSM 45764</strain>
    </source>
</reference>
<sequence>MSAPVRHQTRPQSPAALVRLVAAREVTTRIRDKNFLIGSAVLILLIVGMLVFQVIINSGTDETRIGVVGGDAAVEQALTAQGDALGTDVTVVEYDDEAAARTAVEDEDVDGALLSPSGAQPELLVDSGGESTRTLVQGALTNLAMAAQLDQAGVQLQPGPEVELVSLDADADDRFTSTIVALVGVVVLYSLIILFGQFVAQGVVEEKSSRVVELLLATMRPWQLLAGKVIGLGLLGLAQILLVAVIGVAGALAFDVVELPGDVIGPVVTVIAWFVLGYAFYASVFAAAASLVSRQEDLGTVITPTTILLVAGFVIAIQAAQDPASTLATVTSFIPGLSPMVMPVRMAAGEAAVWEVAVAVVLMLLAIAAVVRIGGRIYSGALLRTSGKVSMREALKTERA</sequence>
<evidence type="ECO:0000256" key="4">
    <source>
        <dbReference type="ARBA" id="ARBA00022989"/>
    </source>
</evidence>
<protein>
    <submittedName>
        <fullName evidence="8">ABC-2 type transport system permease protein</fullName>
    </submittedName>
</protein>
<evidence type="ECO:0000259" key="7">
    <source>
        <dbReference type="Pfam" id="PF12698"/>
    </source>
</evidence>
<organism evidence="8 9">
    <name type="scientific">Modestobacter roseus</name>
    <dbReference type="NCBI Taxonomy" id="1181884"/>
    <lineage>
        <taxon>Bacteria</taxon>
        <taxon>Bacillati</taxon>
        <taxon>Actinomycetota</taxon>
        <taxon>Actinomycetes</taxon>
        <taxon>Geodermatophilales</taxon>
        <taxon>Geodermatophilaceae</taxon>
        <taxon>Modestobacter</taxon>
    </lineage>
</organism>
<evidence type="ECO:0000313" key="9">
    <source>
        <dbReference type="Proteomes" id="UP000321490"/>
    </source>
</evidence>
<feature type="transmembrane region" description="Helical" evidence="6">
    <location>
        <begin position="179"/>
        <end position="200"/>
    </location>
</feature>
<keyword evidence="9" id="KW-1185">Reference proteome</keyword>
<evidence type="ECO:0000256" key="3">
    <source>
        <dbReference type="ARBA" id="ARBA00022692"/>
    </source>
</evidence>
<keyword evidence="4 6" id="KW-1133">Transmembrane helix</keyword>
<keyword evidence="5 6" id="KW-0472">Membrane</keyword>
<comment type="subcellular location">
    <subcellularLocation>
        <location evidence="1">Cell membrane</location>
        <topology evidence="1">Multi-pass membrane protein</topology>
    </subcellularLocation>
</comment>
<feature type="transmembrane region" description="Helical" evidence="6">
    <location>
        <begin position="351"/>
        <end position="374"/>
    </location>
</feature>
<comment type="caution">
    <text evidence="8">The sequence shown here is derived from an EMBL/GenBank/DDBJ whole genome shotgun (WGS) entry which is preliminary data.</text>
</comment>
<dbReference type="GO" id="GO:0005886">
    <property type="term" value="C:plasma membrane"/>
    <property type="evidence" value="ECO:0007669"/>
    <property type="project" value="UniProtKB-SubCell"/>
</dbReference>
<evidence type="ECO:0000256" key="6">
    <source>
        <dbReference type="SAM" id="Phobius"/>
    </source>
</evidence>
<gene>
    <name evidence="8" type="ORF">JD78_04289</name>
</gene>
<feature type="transmembrane region" description="Helical" evidence="6">
    <location>
        <begin position="266"/>
        <end position="289"/>
    </location>
</feature>
<feature type="transmembrane region" description="Helical" evidence="6">
    <location>
        <begin position="34"/>
        <end position="56"/>
    </location>
</feature>
<dbReference type="InterPro" id="IPR013525">
    <property type="entry name" value="ABC2_TM"/>
</dbReference>
<dbReference type="Proteomes" id="UP000321490">
    <property type="component" value="Unassembled WGS sequence"/>
</dbReference>
<proteinExistence type="predicted"/>
<dbReference type="EMBL" id="VLKF01000001">
    <property type="protein sequence ID" value="TWH75725.1"/>
    <property type="molecule type" value="Genomic_DNA"/>
</dbReference>
<keyword evidence="2" id="KW-1003">Cell membrane</keyword>
<accession>A0A562IYN7</accession>
<dbReference type="AlphaFoldDB" id="A0A562IYN7"/>
<dbReference type="Pfam" id="PF12698">
    <property type="entry name" value="ABC2_membrane_3"/>
    <property type="match status" value="1"/>
</dbReference>
<keyword evidence="3 6" id="KW-0812">Transmembrane</keyword>
<feature type="transmembrane region" description="Helical" evidence="6">
    <location>
        <begin position="301"/>
        <end position="320"/>
    </location>
</feature>
<dbReference type="InterPro" id="IPR051449">
    <property type="entry name" value="ABC-2_transporter_component"/>
</dbReference>
<evidence type="ECO:0000256" key="2">
    <source>
        <dbReference type="ARBA" id="ARBA00022475"/>
    </source>
</evidence>
<dbReference type="RefSeq" id="WP_228394978.1">
    <property type="nucleotide sequence ID" value="NZ_JABGDC010000002.1"/>
</dbReference>
<evidence type="ECO:0000313" key="8">
    <source>
        <dbReference type="EMBL" id="TWH75725.1"/>
    </source>
</evidence>
<evidence type="ECO:0000256" key="1">
    <source>
        <dbReference type="ARBA" id="ARBA00004651"/>
    </source>
</evidence>
<feature type="transmembrane region" description="Helical" evidence="6">
    <location>
        <begin position="229"/>
        <end position="254"/>
    </location>
</feature>
<dbReference type="GO" id="GO:0140359">
    <property type="term" value="F:ABC-type transporter activity"/>
    <property type="evidence" value="ECO:0007669"/>
    <property type="project" value="InterPro"/>
</dbReference>
<name>A0A562IYN7_9ACTN</name>